<dbReference type="SUPFAM" id="SSF69322">
    <property type="entry name" value="Tricorn protease domain 2"/>
    <property type="match status" value="1"/>
</dbReference>
<dbReference type="RefSeq" id="WP_206089495.1">
    <property type="nucleotide sequence ID" value="NZ_CP065053.1"/>
</dbReference>
<keyword evidence="2" id="KW-1185">Reference proteome</keyword>
<evidence type="ECO:0000313" key="1">
    <source>
        <dbReference type="EMBL" id="QPI49882.1"/>
    </source>
</evidence>
<name>A0AA48WE80_9BURK</name>
<protein>
    <recommendedName>
        <fullName evidence="3">WD40 repeat domain-containing protein</fullName>
    </recommendedName>
</protein>
<dbReference type="EMBL" id="CP065053">
    <property type="protein sequence ID" value="QPI49882.1"/>
    <property type="molecule type" value="Genomic_DNA"/>
</dbReference>
<evidence type="ECO:0000313" key="2">
    <source>
        <dbReference type="Proteomes" id="UP000662888"/>
    </source>
</evidence>
<gene>
    <name evidence="1" type="ORF">IV454_31495</name>
</gene>
<reference evidence="1 2" key="1">
    <citation type="submission" date="2020-11" db="EMBL/GenBank/DDBJ databases">
        <authorList>
            <person name="Sun Q."/>
        </authorList>
    </citation>
    <scope>NUCLEOTIDE SEQUENCE [LARGE SCALE GENOMIC DNA]</scope>
    <source>
        <strain evidence="1 2">P8398</strain>
    </source>
</reference>
<dbReference type="Proteomes" id="UP000662888">
    <property type="component" value="Chromosome"/>
</dbReference>
<accession>A0AA48WE80</accession>
<proteinExistence type="predicted"/>
<evidence type="ECO:0008006" key="3">
    <source>
        <dbReference type="Google" id="ProtNLM"/>
    </source>
</evidence>
<sequence length="342" mass="37580">MDEVFNKETWTKFVSGYTIFDCAIIREKGFGFILVEERDSRDPLPKTRFINMAIDQPIENRFAVSESEDFTFTSIAASMTPPEYVSVDTRSQVYSASGQRKGQETAIDDLIDMSTVGARVGIVTKVVRAAGQIYAIGDYRKIYRRLGVDQWIELGNEGKGVPLPADVATSGALPSTFGFSDMSAFDTNDMYAVGGKGDVWRFDGSKWHNCPIPTNAKLKTVCCAGDGVVYLTEANGSVWAGRTDNWKLIAEADIAPGYQPVDAAWFNNRLYLGGQEGIWTIDVKKKLVVPLQEVEPDAPNPTNGGRLDISPDGKFLLTAGPHGACLHDGSGWRRLFSAFDYL</sequence>
<organism evidence="1 2">
    <name type="scientific">Massilia antarctica</name>
    <dbReference type="NCBI Taxonomy" id="2765360"/>
    <lineage>
        <taxon>Bacteria</taxon>
        <taxon>Pseudomonadati</taxon>
        <taxon>Pseudomonadota</taxon>
        <taxon>Betaproteobacteria</taxon>
        <taxon>Burkholderiales</taxon>
        <taxon>Oxalobacteraceae</taxon>
        <taxon>Telluria group</taxon>
        <taxon>Massilia</taxon>
    </lineage>
</organism>